<dbReference type="Proteomes" id="UP000827986">
    <property type="component" value="Unassembled WGS sequence"/>
</dbReference>
<gene>
    <name evidence="2" type="ORF">KIL84_000525</name>
</gene>
<evidence type="ECO:0000313" key="2">
    <source>
        <dbReference type="EMBL" id="KAH1169540.1"/>
    </source>
</evidence>
<comment type="caution">
    <text evidence="2">The sequence shown here is derived from an EMBL/GenBank/DDBJ whole genome shotgun (WGS) entry which is preliminary data.</text>
</comment>
<evidence type="ECO:0000313" key="3">
    <source>
        <dbReference type="Proteomes" id="UP000827986"/>
    </source>
</evidence>
<organism evidence="2 3">
    <name type="scientific">Mauremys mutica</name>
    <name type="common">yellowpond turtle</name>
    <dbReference type="NCBI Taxonomy" id="74926"/>
    <lineage>
        <taxon>Eukaryota</taxon>
        <taxon>Metazoa</taxon>
        <taxon>Chordata</taxon>
        <taxon>Craniata</taxon>
        <taxon>Vertebrata</taxon>
        <taxon>Euteleostomi</taxon>
        <taxon>Archelosauria</taxon>
        <taxon>Testudinata</taxon>
        <taxon>Testudines</taxon>
        <taxon>Cryptodira</taxon>
        <taxon>Durocryptodira</taxon>
        <taxon>Testudinoidea</taxon>
        <taxon>Geoemydidae</taxon>
        <taxon>Geoemydinae</taxon>
        <taxon>Mauremys</taxon>
    </lineage>
</organism>
<protein>
    <submittedName>
        <fullName evidence="2">Uncharacterized protein</fullName>
    </submittedName>
</protein>
<evidence type="ECO:0000256" key="1">
    <source>
        <dbReference type="SAM" id="MobiDB-lite"/>
    </source>
</evidence>
<accession>A0A9D3WYX7</accession>
<proteinExistence type="predicted"/>
<keyword evidence="3" id="KW-1185">Reference proteome</keyword>
<reference evidence="2" key="1">
    <citation type="submission" date="2021-09" db="EMBL/GenBank/DDBJ databases">
        <title>The genome of Mauremys mutica provides insights into the evolution of semi-aquatic lifestyle.</title>
        <authorList>
            <person name="Gong S."/>
            <person name="Gao Y."/>
        </authorList>
    </citation>
    <scope>NUCLEOTIDE SEQUENCE</scope>
    <source>
        <strain evidence="2">MM-2020</strain>
        <tissue evidence="2">Muscle</tissue>
    </source>
</reference>
<sequence>MGKNPDQKEISPVSQDVFSMPSPKAQTQALEFPSETEVESHSETAAEEALLLPASPPGLALITGPGQVQ</sequence>
<name>A0A9D3WYX7_9SAUR</name>
<feature type="region of interest" description="Disordered" evidence="1">
    <location>
        <begin position="1"/>
        <end position="28"/>
    </location>
</feature>
<dbReference type="AlphaFoldDB" id="A0A9D3WYX7"/>
<dbReference type="EMBL" id="JAHDVG010000484">
    <property type="protein sequence ID" value="KAH1169540.1"/>
    <property type="molecule type" value="Genomic_DNA"/>
</dbReference>